<feature type="region of interest" description="Disordered" evidence="1">
    <location>
        <begin position="191"/>
        <end position="235"/>
    </location>
</feature>
<organism evidence="2 4">
    <name type="scientific">Puccinia graminis f. sp. tritici</name>
    <dbReference type="NCBI Taxonomy" id="56615"/>
    <lineage>
        <taxon>Eukaryota</taxon>
        <taxon>Fungi</taxon>
        <taxon>Dikarya</taxon>
        <taxon>Basidiomycota</taxon>
        <taxon>Pucciniomycotina</taxon>
        <taxon>Pucciniomycetes</taxon>
        <taxon>Pucciniales</taxon>
        <taxon>Pucciniaceae</taxon>
        <taxon>Puccinia</taxon>
    </lineage>
</organism>
<feature type="compositionally biased region" description="Low complexity" evidence="1">
    <location>
        <begin position="66"/>
        <end position="79"/>
    </location>
</feature>
<name>A0A5B0N7H9_PUCGR</name>
<dbReference type="Proteomes" id="UP000324748">
    <property type="component" value="Unassembled WGS sequence"/>
</dbReference>
<comment type="caution">
    <text evidence="2">The sequence shown here is derived from an EMBL/GenBank/DDBJ whole genome shotgun (WGS) entry which is preliminary data.</text>
</comment>
<protein>
    <submittedName>
        <fullName evidence="2">Uncharacterized protein</fullName>
    </submittedName>
</protein>
<accession>A0A5B0N7H9</accession>
<evidence type="ECO:0000313" key="3">
    <source>
        <dbReference type="EMBL" id="KAA1132958.1"/>
    </source>
</evidence>
<evidence type="ECO:0000256" key="1">
    <source>
        <dbReference type="SAM" id="MobiDB-lite"/>
    </source>
</evidence>
<gene>
    <name evidence="2" type="ORF">PGT21_027154</name>
    <name evidence="3" type="ORF">PGTUg99_010788</name>
</gene>
<dbReference type="EMBL" id="VSWC01000118">
    <property type="protein sequence ID" value="KAA1084414.1"/>
    <property type="molecule type" value="Genomic_DNA"/>
</dbReference>
<evidence type="ECO:0000313" key="2">
    <source>
        <dbReference type="EMBL" id="KAA1084414.1"/>
    </source>
</evidence>
<dbReference type="EMBL" id="VDEP01000074">
    <property type="protein sequence ID" value="KAA1132958.1"/>
    <property type="molecule type" value="Genomic_DNA"/>
</dbReference>
<keyword evidence="4" id="KW-1185">Reference proteome</keyword>
<evidence type="ECO:0000313" key="5">
    <source>
        <dbReference type="Proteomes" id="UP000325313"/>
    </source>
</evidence>
<feature type="compositionally biased region" description="Polar residues" evidence="1">
    <location>
        <begin position="191"/>
        <end position="203"/>
    </location>
</feature>
<feature type="compositionally biased region" description="Polar residues" evidence="1">
    <location>
        <begin position="217"/>
        <end position="226"/>
    </location>
</feature>
<dbReference type="Proteomes" id="UP000325313">
    <property type="component" value="Unassembled WGS sequence"/>
</dbReference>
<dbReference type="AlphaFoldDB" id="A0A5B0N7H9"/>
<evidence type="ECO:0000313" key="4">
    <source>
        <dbReference type="Proteomes" id="UP000324748"/>
    </source>
</evidence>
<reference evidence="4 5" key="1">
    <citation type="submission" date="2019-05" db="EMBL/GenBank/DDBJ databases">
        <title>Emergence of the Ug99 lineage of the wheat stem rust pathogen through somatic hybridization.</title>
        <authorList>
            <person name="Li F."/>
            <person name="Upadhyaya N.M."/>
            <person name="Sperschneider J."/>
            <person name="Matny O."/>
            <person name="Nguyen-Phuc H."/>
            <person name="Mago R."/>
            <person name="Raley C."/>
            <person name="Miller M.E."/>
            <person name="Silverstein K.A.T."/>
            <person name="Henningsen E."/>
            <person name="Hirsch C.D."/>
            <person name="Visser B."/>
            <person name="Pretorius Z.A."/>
            <person name="Steffenson B.J."/>
            <person name="Schwessinger B."/>
            <person name="Dodds P.N."/>
            <person name="Figueroa M."/>
        </authorList>
    </citation>
    <scope>NUCLEOTIDE SEQUENCE [LARGE SCALE GENOMIC DNA]</scope>
    <source>
        <strain evidence="2">21-0</strain>
        <strain evidence="3 5">Ug99</strain>
    </source>
</reference>
<dbReference type="OrthoDB" id="2498043at2759"/>
<sequence length="477" mass="55158">MRHRDYRSLIIYSLISATCSALDHPVHVEDCRLLECGEHHDILSGIQHPSISANLLDHPTDRSRSPSDSNDPKSSSADSVYFPQERSPPHVSFASSWPESPGSIDQFSAWKMEIDEHLPPNYSSQPLYQPSAESRLPPSSKANIDEKFTFAQLPAVNKEPHISNKVEYLLSNTEAPQVSSQEVTQISSQEVTQISSQEDNQITGREDNEFSSKEVPQITSKPSTKNAKFRPMSKKFKPPYDFHAGRVRTPAAIEKSNELELKFERNKERRKLIDLEDLATILKKGVRLLKKSDSHAEIDRLPRLSFDRYAFCDERRNEKLEEHALFPILDSMKISEGGRMELQEWEFKNFIGSKYNPLRYKEKRQDVEDKWTDKLRLFMENQEVWETYWDRINLEACNDQIESKKFQKLLPLFLFYVEMINVVVPRPEGQEVSEDVELIMACTVFIKYAQQITKYVKDHAGLSITTLKSRSSLFGYF</sequence>
<proteinExistence type="predicted"/>
<feature type="region of interest" description="Disordered" evidence="1">
    <location>
        <begin position="52"/>
        <end position="100"/>
    </location>
</feature>